<organism evidence="2 3">
    <name type="scientific">Cafeteria roenbergensis</name>
    <name type="common">Marine flagellate</name>
    <dbReference type="NCBI Taxonomy" id="33653"/>
    <lineage>
        <taxon>Eukaryota</taxon>
        <taxon>Sar</taxon>
        <taxon>Stramenopiles</taxon>
        <taxon>Bigyra</taxon>
        <taxon>Opalozoa</taxon>
        <taxon>Bicosoecida</taxon>
        <taxon>Cafeteriaceae</taxon>
        <taxon>Cafeteria</taxon>
    </lineage>
</organism>
<protein>
    <recommendedName>
        <fullName evidence="1">Histone deacetylase domain-containing protein</fullName>
    </recommendedName>
</protein>
<dbReference type="Pfam" id="PF00850">
    <property type="entry name" value="Hist_deacetyl"/>
    <property type="match status" value="1"/>
</dbReference>
<dbReference type="InterPro" id="IPR037138">
    <property type="entry name" value="His_deacetylse_dom_sf"/>
</dbReference>
<dbReference type="SUPFAM" id="SSF52768">
    <property type="entry name" value="Arginase/deacetylase"/>
    <property type="match status" value="1"/>
</dbReference>
<dbReference type="EMBL" id="VLTO01000063">
    <property type="protein sequence ID" value="KAA0170107.1"/>
    <property type="molecule type" value="Genomic_DNA"/>
</dbReference>
<evidence type="ECO:0000259" key="1">
    <source>
        <dbReference type="Pfam" id="PF00850"/>
    </source>
</evidence>
<sequence length="118" mass="13743">MAEVKRRVAYYYRGDVGNYYYGAGHPMKPVRMKLAHHLLLSYGLYRQLEVYRPHLATAEEMKEFHSSDYIDFLSRITPENMHEFAASMSKFGIGEFSDCPVFSGLYDYCRIHAGGIDW</sequence>
<dbReference type="PANTHER" id="PTHR10625">
    <property type="entry name" value="HISTONE DEACETYLASE HDAC1-RELATED"/>
    <property type="match status" value="1"/>
</dbReference>
<name>A0A5A8DZS2_CAFRO</name>
<dbReference type="OrthoDB" id="1918432at2759"/>
<dbReference type="Proteomes" id="UP000322899">
    <property type="component" value="Unassembled WGS sequence"/>
</dbReference>
<evidence type="ECO:0000313" key="3">
    <source>
        <dbReference type="Proteomes" id="UP000322899"/>
    </source>
</evidence>
<evidence type="ECO:0000313" key="2">
    <source>
        <dbReference type="EMBL" id="KAA0170107.1"/>
    </source>
</evidence>
<comment type="caution">
    <text evidence="2">The sequence shown here is derived from an EMBL/GenBank/DDBJ whole genome shotgun (WGS) entry which is preliminary data.</text>
</comment>
<accession>A0A5A8DZS2</accession>
<proteinExistence type="predicted"/>
<gene>
    <name evidence="2" type="ORF">FNF27_06699</name>
</gene>
<dbReference type="GO" id="GO:0040029">
    <property type="term" value="P:epigenetic regulation of gene expression"/>
    <property type="evidence" value="ECO:0007669"/>
    <property type="project" value="TreeGrafter"/>
</dbReference>
<dbReference type="PRINTS" id="PR01271">
    <property type="entry name" value="HISDACETLASE"/>
</dbReference>
<dbReference type="GO" id="GO:0004407">
    <property type="term" value="F:histone deacetylase activity"/>
    <property type="evidence" value="ECO:0007669"/>
    <property type="project" value="InterPro"/>
</dbReference>
<feature type="domain" description="Histone deacetylase" evidence="1">
    <location>
        <begin position="25"/>
        <end position="115"/>
    </location>
</feature>
<dbReference type="InterPro" id="IPR023801">
    <property type="entry name" value="His_deacetylse_dom"/>
</dbReference>
<dbReference type="AlphaFoldDB" id="A0A5A8DZS2"/>
<dbReference type="PANTHER" id="PTHR10625:SF10">
    <property type="entry name" value="HISTONE DEACETYLASE HDAC1"/>
    <property type="match status" value="1"/>
</dbReference>
<reference evidence="2 3" key="1">
    <citation type="submission" date="2019-07" db="EMBL/GenBank/DDBJ databases">
        <title>Genomes of Cafeteria roenbergensis.</title>
        <authorList>
            <person name="Fischer M.G."/>
            <person name="Hackl T."/>
            <person name="Roman M."/>
        </authorList>
    </citation>
    <scope>NUCLEOTIDE SEQUENCE [LARGE SCALE GENOMIC DNA]</scope>
    <source>
        <strain evidence="2 3">E4-10P</strain>
    </source>
</reference>
<dbReference type="InterPro" id="IPR003084">
    <property type="entry name" value="HDAC_I/II"/>
</dbReference>
<dbReference type="InterPro" id="IPR023696">
    <property type="entry name" value="Ureohydrolase_dom_sf"/>
</dbReference>
<dbReference type="Gene3D" id="3.40.800.20">
    <property type="entry name" value="Histone deacetylase domain"/>
    <property type="match status" value="1"/>
</dbReference>